<dbReference type="AlphaFoldDB" id="A0A1C6SRQ6"/>
<evidence type="ECO:0000256" key="1">
    <source>
        <dbReference type="SAM" id="MobiDB-lite"/>
    </source>
</evidence>
<evidence type="ECO:0000313" key="3">
    <source>
        <dbReference type="EMBL" id="SCL32029.1"/>
    </source>
</evidence>
<name>A0A1C6SRQ6_9ACTN</name>
<dbReference type="GO" id="GO:0004519">
    <property type="term" value="F:endonuclease activity"/>
    <property type="evidence" value="ECO:0007669"/>
    <property type="project" value="InterPro"/>
</dbReference>
<feature type="region of interest" description="Disordered" evidence="1">
    <location>
        <begin position="199"/>
        <end position="218"/>
    </location>
</feature>
<dbReference type="OrthoDB" id="3405006at2"/>
<dbReference type="GO" id="GO:0003676">
    <property type="term" value="F:nucleic acid binding"/>
    <property type="evidence" value="ECO:0007669"/>
    <property type="project" value="InterPro"/>
</dbReference>
<proteinExistence type="predicted"/>
<keyword evidence="4" id="KW-1185">Reference proteome</keyword>
<dbReference type="Pfam" id="PF01844">
    <property type="entry name" value="HNH"/>
    <property type="match status" value="1"/>
</dbReference>
<feature type="domain" description="HNH" evidence="2">
    <location>
        <begin position="153"/>
        <end position="196"/>
    </location>
</feature>
<dbReference type="SUPFAM" id="SSF52540">
    <property type="entry name" value="P-loop containing nucleoside triphosphate hydrolases"/>
    <property type="match status" value="1"/>
</dbReference>
<feature type="compositionally biased region" description="Basic residues" evidence="1">
    <location>
        <begin position="203"/>
        <end position="218"/>
    </location>
</feature>
<dbReference type="InterPro" id="IPR002711">
    <property type="entry name" value="HNH"/>
</dbReference>
<accession>A0A1C6SRQ6</accession>
<dbReference type="InterPro" id="IPR027417">
    <property type="entry name" value="P-loop_NTPase"/>
</dbReference>
<sequence>MTRTVVLVTGPPCAGKSTYVAQRAQPGDLILDQDQLGPRTMGRRLRTVATMTTGTAWVIRCQPDPRQRARLANRIRATHHVHLHPGPQTLLARARTRPHPERHLAAIRDWLDREAHARRAVTAIQRTTTEQGLGWEHQQARAKALPKAWGQPCPYCGQPMLQGQDLDLDHAQPRALGGHHGPRRMAHAHCNRAAGSRLGAQLRRARRATTTQRHSRRW</sequence>
<evidence type="ECO:0000259" key="2">
    <source>
        <dbReference type="Pfam" id="PF01844"/>
    </source>
</evidence>
<dbReference type="RefSeq" id="WP_091086150.1">
    <property type="nucleotide sequence ID" value="NZ_FMHT01000003.1"/>
</dbReference>
<dbReference type="STRING" id="145857.GA0070616_4376"/>
<reference evidence="3 4" key="1">
    <citation type="submission" date="2016-06" db="EMBL/GenBank/DDBJ databases">
        <authorList>
            <person name="Kjaerup R.B."/>
            <person name="Dalgaard T.S."/>
            <person name="Juul-Madsen H.R."/>
        </authorList>
    </citation>
    <scope>NUCLEOTIDE SEQUENCE [LARGE SCALE GENOMIC DNA]</scope>
    <source>
        <strain evidence="3 4">DSM 43818</strain>
    </source>
</reference>
<dbReference type="Proteomes" id="UP000199699">
    <property type="component" value="Unassembled WGS sequence"/>
</dbReference>
<dbReference type="Gene3D" id="1.10.30.50">
    <property type="match status" value="1"/>
</dbReference>
<organism evidence="3 4">
    <name type="scientific">Micromonospora nigra</name>
    <dbReference type="NCBI Taxonomy" id="145857"/>
    <lineage>
        <taxon>Bacteria</taxon>
        <taxon>Bacillati</taxon>
        <taxon>Actinomycetota</taxon>
        <taxon>Actinomycetes</taxon>
        <taxon>Micromonosporales</taxon>
        <taxon>Micromonosporaceae</taxon>
        <taxon>Micromonospora</taxon>
    </lineage>
</organism>
<evidence type="ECO:0000313" key="4">
    <source>
        <dbReference type="Proteomes" id="UP000199699"/>
    </source>
</evidence>
<dbReference type="GO" id="GO:0008270">
    <property type="term" value="F:zinc ion binding"/>
    <property type="evidence" value="ECO:0007669"/>
    <property type="project" value="InterPro"/>
</dbReference>
<dbReference type="EMBL" id="FMHT01000003">
    <property type="protein sequence ID" value="SCL32029.1"/>
    <property type="molecule type" value="Genomic_DNA"/>
</dbReference>
<gene>
    <name evidence="3" type="ORF">GA0070616_4376</name>
</gene>
<protein>
    <recommendedName>
        <fullName evidence="2">HNH domain-containing protein</fullName>
    </recommendedName>
</protein>